<dbReference type="EC" id="2.1.1.297" evidence="1"/>
<evidence type="ECO:0000259" key="6">
    <source>
        <dbReference type="Pfam" id="PF05175"/>
    </source>
</evidence>
<dbReference type="InterPro" id="IPR002052">
    <property type="entry name" value="DNA_methylase_N6_adenine_CS"/>
</dbReference>
<name>A0A2T3HKR4_9SPHI</name>
<dbReference type="CDD" id="cd02440">
    <property type="entry name" value="AdoMet_MTases"/>
    <property type="match status" value="1"/>
</dbReference>
<dbReference type="GO" id="GO:0003676">
    <property type="term" value="F:nucleic acid binding"/>
    <property type="evidence" value="ECO:0007669"/>
    <property type="project" value="InterPro"/>
</dbReference>
<dbReference type="InterPro" id="IPR050320">
    <property type="entry name" value="N5-glutamine_MTase"/>
</dbReference>
<organism evidence="7 8">
    <name type="scientific">Pedobacter yulinensis</name>
    <dbReference type="NCBI Taxonomy" id="2126353"/>
    <lineage>
        <taxon>Bacteria</taxon>
        <taxon>Pseudomonadati</taxon>
        <taxon>Bacteroidota</taxon>
        <taxon>Sphingobacteriia</taxon>
        <taxon>Sphingobacteriales</taxon>
        <taxon>Sphingobacteriaceae</taxon>
        <taxon>Pedobacter</taxon>
    </lineage>
</organism>
<evidence type="ECO:0000256" key="4">
    <source>
        <dbReference type="ARBA" id="ARBA00022691"/>
    </source>
</evidence>
<dbReference type="InterPro" id="IPR007848">
    <property type="entry name" value="Small_mtfrase_dom"/>
</dbReference>
<dbReference type="SUPFAM" id="SSF53335">
    <property type="entry name" value="S-adenosyl-L-methionine-dependent methyltransferases"/>
    <property type="match status" value="1"/>
</dbReference>
<dbReference type="EMBL" id="PYLS01000005">
    <property type="protein sequence ID" value="PST83042.1"/>
    <property type="molecule type" value="Genomic_DNA"/>
</dbReference>
<evidence type="ECO:0000256" key="2">
    <source>
        <dbReference type="ARBA" id="ARBA00022603"/>
    </source>
</evidence>
<dbReference type="OrthoDB" id="9800643at2"/>
<dbReference type="PANTHER" id="PTHR18895:SF74">
    <property type="entry name" value="MTRF1L RELEASE FACTOR GLUTAMINE METHYLTRANSFERASE"/>
    <property type="match status" value="1"/>
</dbReference>
<dbReference type="InterPro" id="IPR019874">
    <property type="entry name" value="RF_methyltr_PrmC"/>
</dbReference>
<feature type="domain" description="Methyltransferase small" evidence="6">
    <location>
        <begin position="103"/>
        <end position="198"/>
    </location>
</feature>
<accession>A0A2T3HKR4</accession>
<dbReference type="Pfam" id="PF05175">
    <property type="entry name" value="MTS"/>
    <property type="match status" value="1"/>
</dbReference>
<evidence type="ECO:0000256" key="3">
    <source>
        <dbReference type="ARBA" id="ARBA00022679"/>
    </source>
</evidence>
<comment type="catalytic activity">
    <reaction evidence="5">
        <text>L-glutaminyl-[peptide chain release factor] + S-adenosyl-L-methionine = N(5)-methyl-L-glutaminyl-[peptide chain release factor] + S-adenosyl-L-homocysteine + H(+)</text>
        <dbReference type="Rhea" id="RHEA:42896"/>
        <dbReference type="Rhea" id="RHEA-COMP:10271"/>
        <dbReference type="Rhea" id="RHEA-COMP:10272"/>
        <dbReference type="ChEBI" id="CHEBI:15378"/>
        <dbReference type="ChEBI" id="CHEBI:30011"/>
        <dbReference type="ChEBI" id="CHEBI:57856"/>
        <dbReference type="ChEBI" id="CHEBI:59789"/>
        <dbReference type="ChEBI" id="CHEBI:61891"/>
        <dbReference type="EC" id="2.1.1.297"/>
    </reaction>
</comment>
<dbReference type="InterPro" id="IPR029063">
    <property type="entry name" value="SAM-dependent_MTases_sf"/>
</dbReference>
<dbReference type="NCBIfam" id="TIGR00536">
    <property type="entry name" value="hemK_fam"/>
    <property type="match status" value="1"/>
</dbReference>
<sequence length="284" mass="31588">MKIRDLQQEYIRQLSNLYARDEAATIFAEFTMHHLRLDRGGYLLALGSHADADFIDLARRALTRLAGGSPLQQLTGQAHFYGLEFTVNEHVLIPRPETEELVDWAIKTVAEKTQDGSGLSVMDFCTGSGCIAVVLKHKLPAAAVSALDISEAALKVARGNASRYQTNIRFLCADVLAYETGQPFDVMISNPPYIPDADRSSLHINVLMHEPELALFVPDNDALVFYKAIAAIAAQDLKKGGYLFFEINPDYSGELLEHLTLSGFSHVELRQDMHGKDRMIRARK</sequence>
<dbReference type="PROSITE" id="PS00092">
    <property type="entry name" value="N6_MTASE"/>
    <property type="match status" value="1"/>
</dbReference>
<dbReference type="RefSeq" id="WP_107215303.1">
    <property type="nucleotide sequence ID" value="NZ_KZ686269.1"/>
</dbReference>
<comment type="caution">
    <text evidence="7">The sequence shown here is derived from an EMBL/GenBank/DDBJ whole genome shotgun (WGS) entry which is preliminary data.</text>
</comment>
<gene>
    <name evidence="7" type="primary">prmC</name>
    <name evidence="7" type="ORF">C7T94_10485</name>
</gene>
<dbReference type="Gene3D" id="3.40.50.150">
    <property type="entry name" value="Vaccinia Virus protein VP39"/>
    <property type="match status" value="1"/>
</dbReference>
<dbReference type="GO" id="GO:0102559">
    <property type="term" value="F:peptide chain release factor N(5)-glutamine methyltransferase activity"/>
    <property type="evidence" value="ECO:0007669"/>
    <property type="project" value="UniProtKB-EC"/>
</dbReference>
<dbReference type="InterPro" id="IPR004556">
    <property type="entry name" value="HemK-like"/>
</dbReference>
<evidence type="ECO:0000256" key="5">
    <source>
        <dbReference type="ARBA" id="ARBA00048391"/>
    </source>
</evidence>
<dbReference type="Proteomes" id="UP000240912">
    <property type="component" value="Unassembled WGS sequence"/>
</dbReference>
<proteinExistence type="predicted"/>
<dbReference type="PANTHER" id="PTHR18895">
    <property type="entry name" value="HEMK METHYLTRANSFERASE"/>
    <property type="match status" value="1"/>
</dbReference>
<keyword evidence="3 7" id="KW-0808">Transferase</keyword>
<dbReference type="GO" id="GO:0032259">
    <property type="term" value="P:methylation"/>
    <property type="evidence" value="ECO:0007669"/>
    <property type="project" value="UniProtKB-KW"/>
</dbReference>
<dbReference type="NCBIfam" id="TIGR03534">
    <property type="entry name" value="RF_mod_PrmC"/>
    <property type="match status" value="1"/>
</dbReference>
<protein>
    <recommendedName>
        <fullName evidence="1">peptide chain release factor N(5)-glutamine methyltransferase</fullName>
        <ecNumber evidence="1">2.1.1.297</ecNumber>
    </recommendedName>
</protein>
<dbReference type="AlphaFoldDB" id="A0A2T3HKR4"/>
<keyword evidence="4" id="KW-0949">S-adenosyl-L-methionine</keyword>
<keyword evidence="2 7" id="KW-0489">Methyltransferase</keyword>
<evidence type="ECO:0000313" key="7">
    <source>
        <dbReference type="EMBL" id="PST83042.1"/>
    </source>
</evidence>
<reference evidence="7 8" key="1">
    <citation type="submission" date="2018-03" db="EMBL/GenBank/DDBJ databases">
        <authorList>
            <person name="Keele B.F."/>
        </authorList>
    </citation>
    <scope>NUCLEOTIDE SEQUENCE [LARGE SCALE GENOMIC DNA]</scope>
    <source>
        <strain evidence="7 8">YL28-9</strain>
    </source>
</reference>
<evidence type="ECO:0000256" key="1">
    <source>
        <dbReference type="ARBA" id="ARBA00012771"/>
    </source>
</evidence>
<evidence type="ECO:0000313" key="8">
    <source>
        <dbReference type="Proteomes" id="UP000240912"/>
    </source>
</evidence>
<keyword evidence="8" id="KW-1185">Reference proteome</keyword>
<dbReference type="Gene3D" id="1.10.8.10">
    <property type="entry name" value="DNA helicase RuvA subunit, C-terminal domain"/>
    <property type="match status" value="1"/>
</dbReference>